<dbReference type="Gene3D" id="3.80.10.10">
    <property type="entry name" value="Ribonuclease Inhibitor"/>
    <property type="match status" value="1"/>
</dbReference>
<evidence type="ECO:0000256" key="4">
    <source>
        <dbReference type="SAM" id="MobiDB-lite"/>
    </source>
</evidence>
<dbReference type="GO" id="GO:0042393">
    <property type="term" value="F:histone binding"/>
    <property type="evidence" value="ECO:0007669"/>
    <property type="project" value="TreeGrafter"/>
</dbReference>
<feature type="region of interest" description="Disordered" evidence="4">
    <location>
        <begin position="156"/>
        <end position="254"/>
    </location>
</feature>
<protein>
    <submittedName>
        <fullName evidence="6">Acidic leucine-rich nuclear phosphoprotein 32 family member A</fullName>
    </submittedName>
</protein>
<evidence type="ECO:0000256" key="2">
    <source>
        <dbReference type="ARBA" id="ARBA00022737"/>
    </source>
</evidence>
<reference evidence="6" key="1">
    <citation type="submission" date="2022-11" db="UniProtKB">
        <authorList>
            <consortium name="WormBaseParasite"/>
        </authorList>
    </citation>
    <scope>IDENTIFICATION</scope>
</reference>
<dbReference type="Pfam" id="PF14580">
    <property type="entry name" value="LRR_9"/>
    <property type="match status" value="1"/>
</dbReference>
<dbReference type="PANTHER" id="PTHR11375">
    <property type="entry name" value="ACIDIC LEUCINE-RICH NUCLEAR PHOSPHOPROTEIN 32"/>
    <property type="match status" value="1"/>
</dbReference>
<dbReference type="FunFam" id="3.80.10.10:FF:000131">
    <property type="entry name" value="acidic leucine-rich nuclear phosphoprotein 32-related protein-like"/>
    <property type="match status" value="1"/>
</dbReference>
<dbReference type="SUPFAM" id="SSF52058">
    <property type="entry name" value="L domain-like"/>
    <property type="match status" value="1"/>
</dbReference>
<evidence type="ECO:0000256" key="3">
    <source>
        <dbReference type="ARBA" id="ARBA00025777"/>
    </source>
</evidence>
<organism evidence="5 6">
    <name type="scientific">Acrobeloides nanus</name>
    <dbReference type="NCBI Taxonomy" id="290746"/>
    <lineage>
        <taxon>Eukaryota</taxon>
        <taxon>Metazoa</taxon>
        <taxon>Ecdysozoa</taxon>
        <taxon>Nematoda</taxon>
        <taxon>Chromadorea</taxon>
        <taxon>Rhabditida</taxon>
        <taxon>Tylenchina</taxon>
        <taxon>Cephalobomorpha</taxon>
        <taxon>Cephaloboidea</taxon>
        <taxon>Cephalobidae</taxon>
        <taxon>Acrobeloides</taxon>
    </lineage>
</organism>
<evidence type="ECO:0000313" key="6">
    <source>
        <dbReference type="WBParaSite" id="ACRNAN_Path_1274.g4987.t1"/>
    </source>
</evidence>
<dbReference type="PROSITE" id="PS51450">
    <property type="entry name" value="LRR"/>
    <property type="match status" value="1"/>
</dbReference>
<keyword evidence="2" id="KW-0677">Repeat</keyword>
<feature type="compositionally biased region" description="Polar residues" evidence="4">
    <location>
        <begin position="190"/>
        <end position="199"/>
    </location>
</feature>
<proteinExistence type="inferred from homology"/>
<dbReference type="InterPro" id="IPR045081">
    <property type="entry name" value="AN32"/>
</dbReference>
<dbReference type="AlphaFoldDB" id="A0A914BY77"/>
<dbReference type="PANTHER" id="PTHR11375:SF0">
    <property type="entry name" value="ACIDIC LEUCINE-RICH NUCLEAR PHOSPHOPROTEIN 32 FAMILY MEMBER A"/>
    <property type="match status" value="1"/>
</dbReference>
<accession>A0A914BY77</accession>
<dbReference type="InterPro" id="IPR032675">
    <property type="entry name" value="LRR_dom_sf"/>
</dbReference>
<keyword evidence="5" id="KW-1185">Reference proteome</keyword>
<name>A0A914BY77_9BILA</name>
<feature type="compositionally biased region" description="Acidic residues" evidence="4">
    <location>
        <begin position="175"/>
        <end position="187"/>
    </location>
</feature>
<dbReference type="Proteomes" id="UP000887540">
    <property type="component" value="Unplaced"/>
</dbReference>
<feature type="compositionally biased region" description="Acidic residues" evidence="4">
    <location>
        <begin position="157"/>
        <end position="168"/>
    </location>
</feature>
<comment type="similarity">
    <text evidence="3">Belongs to the ANP32 family.</text>
</comment>
<dbReference type="GO" id="GO:0005634">
    <property type="term" value="C:nucleus"/>
    <property type="evidence" value="ECO:0007669"/>
    <property type="project" value="TreeGrafter"/>
</dbReference>
<dbReference type="WBParaSite" id="ACRNAN_Path_1274.g4987.t1">
    <property type="protein sequence ID" value="ACRNAN_Path_1274.g4987.t1"/>
    <property type="gene ID" value="ACRNAN_Path_1274.g4987"/>
</dbReference>
<evidence type="ECO:0000256" key="1">
    <source>
        <dbReference type="ARBA" id="ARBA00022614"/>
    </source>
</evidence>
<evidence type="ECO:0000313" key="5">
    <source>
        <dbReference type="Proteomes" id="UP000887540"/>
    </source>
</evidence>
<dbReference type="InterPro" id="IPR001611">
    <property type="entry name" value="Leu-rich_rpt"/>
</dbReference>
<sequence length="254" mass="28273">MSPNILSDRIALEIKGREPEIVYDITLDNCKVTTMEGFPAELNKLRVMSALNMGLNNLDGLPALPELSMLDLSDNQMHVFAQLVEKCPNIEHLNLCGNLIKTIDTLKPLQNLSKLATLDLIKNDVAELPSYRADVFALIPHLKYLDGVDNEGREMEVSDMDDEEEDDLSLGTEDSFSDEDVEDEDLDTSIGLSYLQTSKVNEEDKSEDYEPGKAQNGSANVENEENEVSTNQDNGKRGIKRKHEADNAGPETKM</sequence>
<keyword evidence="1" id="KW-0433">Leucine-rich repeat</keyword>
<feature type="compositionally biased region" description="Basic and acidic residues" evidence="4">
    <location>
        <begin position="200"/>
        <end position="211"/>
    </location>
</feature>